<dbReference type="Gene3D" id="3.40.50.410">
    <property type="entry name" value="von Willebrand factor, type A domain"/>
    <property type="match status" value="1"/>
</dbReference>
<dbReference type="PROSITE" id="PS50234">
    <property type="entry name" value="VWFA"/>
    <property type="match status" value="1"/>
</dbReference>
<dbReference type="CDD" id="cd00198">
    <property type="entry name" value="vWFA"/>
    <property type="match status" value="1"/>
</dbReference>
<dbReference type="PATRIC" id="fig|56110.3.peg.5199"/>
<evidence type="ECO:0000256" key="1">
    <source>
        <dbReference type="SAM" id="Phobius"/>
    </source>
</evidence>
<dbReference type="eggNOG" id="COG2304">
    <property type="taxonomic scope" value="Bacteria"/>
</dbReference>
<dbReference type="OrthoDB" id="418472at2"/>
<organism evidence="3 4">
    <name type="scientific">Oscillatoria acuminata PCC 6304</name>
    <dbReference type="NCBI Taxonomy" id="56110"/>
    <lineage>
        <taxon>Bacteria</taxon>
        <taxon>Bacillati</taxon>
        <taxon>Cyanobacteriota</taxon>
        <taxon>Cyanophyceae</taxon>
        <taxon>Oscillatoriophycideae</taxon>
        <taxon>Oscillatoriales</taxon>
        <taxon>Oscillatoriaceae</taxon>
        <taxon>Oscillatoria</taxon>
    </lineage>
</organism>
<dbReference type="InterPro" id="IPR036465">
    <property type="entry name" value="vWFA_dom_sf"/>
</dbReference>
<dbReference type="STRING" id="56110.Oscil6304_4287"/>
<gene>
    <name evidence="3" type="ORF">Oscil6304_4287</name>
</gene>
<accession>K9TN49</accession>
<dbReference type="Proteomes" id="UP000010367">
    <property type="component" value="Chromosome"/>
</dbReference>
<keyword evidence="1" id="KW-0812">Transmembrane</keyword>
<evidence type="ECO:0000259" key="2">
    <source>
        <dbReference type="PROSITE" id="PS50234"/>
    </source>
</evidence>
<name>K9TN49_9CYAN</name>
<keyword evidence="1" id="KW-1133">Transmembrane helix</keyword>
<evidence type="ECO:0000313" key="4">
    <source>
        <dbReference type="Proteomes" id="UP000010367"/>
    </source>
</evidence>
<protein>
    <submittedName>
        <fullName evidence="3">von Willebrand factor type A-like protein</fullName>
    </submittedName>
</protein>
<sequence>MGRVSIDSFTTIDFWIRKLSLSVLMVGCLQTAAWSQVKTTEIVGSPSISGDRVTLRIKVKDENEKPVMGLIDTDFQLRVDGNLIDFRSNDWKSPEETVFPPAWIIVLLDFSGSMTQTDSRGTTRVEGAINAIREFTALLATRGPNTHLAIVPFGEGGNDCAGYSITNEVLNNFFPAGDFKLRNYLDYLAQETPCASTNIYEPLTRAVRFLANEEDERFALPERPNQPEPRLAIILLSDGYHNKPNEEEDFRSLTTLLRRNDRIVVHTLGYGLTPEQLGRKYNLGRAAKRSDLNAGTIPAEEFVDKDRLQEIARLTGGISEFSPEALTVAEQLKVFLNALLGEYQITYTEPNAERGSKHEVQAIVRDVESQPKLYRIQVFGRSVPLGTRMIMMLLIVIVLLGGGILPFWLWAQHLKQEALEG</sequence>
<dbReference type="KEGG" id="oac:Oscil6304_4287"/>
<keyword evidence="4" id="KW-1185">Reference proteome</keyword>
<reference evidence="3 4" key="1">
    <citation type="submission" date="2012-06" db="EMBL/GenBank/DDBJ databases">
        <title>Finished chromosome of genome of Oscillatoria acuminata PCC 6304.</title>
        <authorList>
            <consortium name="US DOE Joint Genome Institute"/>
            <person name="Gugger M."/>
            <person name="Coursin T."/>
            <person name="Rippka R."/>
            <person name="Tandeau De Marsac N."/>
            <person name="Huntemann M."/>
            <person name="Wei C.-L."/>
            <person name="Han J."/>
            <person name="Detter J.C."/>
            <person name="Han C."/>
            <person name="Tapia R."/>
            <person name="Davenport K."/>
            <person name="Daligault H."/>
            <person name="Erkkila T."/>
            <person name="Gu W."/>
            <person name="Munk A.C.C."/>
            <person name="Teshima H."/>
            <person name="Xu Y."/>
            <person name="Chain P."/>
            <person name="Chen A."/>
            <person name="Krypides N."/>
            <person name="Mavromatis K."/>
            <person name="Markowitz V."/>
            <person name="Szeto E."/>
            <person name="Ivanova N."/>
            <person name="Mikhailova N."/>
            <person name="Ovchinnikova G."/>
            <person name="Pagani I."/>
            <person name="Pati A."/>
            <person name="Goodwin L."/>
            <person name="Peters L."/>
            <person name="Pitluck S."/>
            <person name="Woyke T."/>
            <person name="Kerfeld C."/>
        </authorList>
    </citation>
    <scope>NUCLEOTIDE SEQUENCE [LARGE SCALE GENOMIC DNA]</scope>
    <source>
        <strain evidence="3 4">PCC 6304</strain>
    </source>
</reference>
<keyword evidence="1" id="KW-0472">Membrane</keyword>
<dbReference type="InParanoid" id="K9TN49"/>
<dbReference type="SUPFAM" id="SSF53300">
    <property type="entry name" value="vWA-like"/>
    <property type="match status" value="1"/>
</dbReference>
<feature type="transmembrane region" description="Helical" evidence="1">
    <location>
        <begin position="389"/>
        <end position="411"/>
    </location>
</feature>
<dbReference type="HOGENOM" id="CLU_695684_0_0_3"/>
<proteinExistence type="predicted"/>
<dbReference type="EMBL" id="CP003607">
    <property type="protein sequence ID" value="AFY83813.1"/>
    <property type="molecule type" value="Genomic_DNA"/>
</dbReference>
<dbReference type="AlphaFoldDB" id="K9TN49"/>
<feature type="domain" description="VWFA" evidence="2">
    <location>
        <begin position="103"/>
        <end position="339"/>
    </location>
</feature>
<dbReference type="InterPro" id="IPR002035">
    <property type="entry name" value="VWF_A"/>
</dbReference>
<evidence type="ECO:0000313" key="3">
    <source>
        <dbReference type="EMBL" id="AFY83813.1"/>
    </source>
</evidence>